<keyword evidence="4" id="KW-0238">DNA-binding</keyword>
<dbReference type="EMBL" id="CP015401">
    <property type="protein sequence ID" value="ANU56922.1"/>
    <property type="molecule type" value="Genomic_DNA"/>
</dbReference>
<dbReference type="SMART" id="SM00490">
    <property type="entry name" value="HELICc"/>
    <property type="match status" value="1"/>
</dbReference>
<dbReference type="PROSITE" id="PS51192">
    <property type="entry name" value="HELICASE_ATP_BIND_1"/>
    <property type="match status" value="1"/>
</dbReference>
<feature type="domain" description="Helicase ATP-binding" evidence="8">
    <location>
        <begin position="311"/>
        <end position="489"/>
    </location>
</feature>
<dbReference type="Gene3D" id="3.40.50.300">
    <property type="entry name" value="P-loop containing nucleotide triphosphate hydrolases"/>
    <property type="match status" value="2"/>
</dbReference>
<dbReference type="GO" id="GO:0030894">
    <property type="term" value="C:replisome"/>
    <property type="evidence" value="ECO:0007669"/>
    <property type="project" value="TreeGrafter"/>
</dbReference>
<dbReference type="GeneID" id="82186386"/>
<evidence type="ECO:0000256" key="5">
    <source>
        <dbReference type="ARBA" id="ARBA00023235"/>
    </source>
</evidence>
<protein>
    <recommendedName>
        <fullName evidence="7">DNA 3'-5' helicase</fullName>
        <ecNumber evidence="7">5.6.2.4</ecNumber>
    </recommendedName>
</protein>
<dbReference type="GO" id="GO:0003677">
    <property type="term" value="F:DNA binding"/>
    <property type="evidence" value="ECO:0007669"/>
    <property type="project" value="UniProtKB-KW"/>
</dbReference>
<dbReference type="AlphaFoldDB" id="A0A1C7GZA7"/>
<dbReference type="Pfam" id="PF00270">
    <property type="entry name" value="DEAD"/>
    <property type="match status" value="1"/>
</dbReference>
<dbReference type="Pfam" id="PF00271">
    <property type="entry name" value="Helicase_C"/>
    <property type="match status" value="1"/>
</dbReference>
<dbReference type="Proteomes" id="UP000092631">
    <property type="component" value="Chromosome"/>
</dbReference>
<reference evidence="11" key="1">
    <citation type="submission" date="2016-04" db="EMBL/GenBank/DDBJ databases">
        <title>Complete Genome Sequences of Twelve Strains of a Stable Defined Moderately Diverse Mouse Microbiota 2 (sDMDMm2).</title>
        <authorList>
            <person name="Uchimura Y."/>
            <person name="Wyss M."/>
            <person name="Brugiroux S."/>
            <person name="Limenitakis J.P."/>
            <person name="Stecher B."/>
            <person name="McCoy K.D."/>
            <person name="Macpherson A.J."/>
        </authorList>
    </citation>
    <scope>NUCLEOTIDE SEQUENCE [LARGE SCALE GENOMIC DNA]</scope>
    <source>
        <strain evidence="11">I48</strain>
    </source>
</reference>
<dbReference type="KEGG" id="bcae:A4V03_04480"/>
<evidence type="ECO:0000256" key="3">
    <source>
        <dbReference type="ARBA" id="ARBA00022840"/>
    </source>
</evidence>
<dbReference type="GO" id="GO:0005737">
    <property type="term" value="C:cytoplasm"/>
    <property type="evidence" value="ECO:0007669"/>
    <property type="project" value="TreeGrafter"/>
</dbReference>
<evidence type="ECO:0000256" key="2">
    <source>
        <dbReference type="ARBA" id="ARBA00022741"/>
    </source>
</evidence>
<dbReference type="PROSITE" id="PS51194">
    <property type="entry name" value="HELICASE_CTER"/>
    <property type="match status" value="1"/>
</dbReference>
<evidence type="ECO:0000256" key="6">
    <source>
        <dbReference type="ARBA" id="ARBA00034617"/>
    </source>
</evidence>
<dbReference type="InterPro" id="IPR011545">
    <property type="entry name" value="DEAD/DEAH_box_helicase_dom"/>
</dbReference>
<organism evidence="10 11">
    <name type="scientific">Bacteroides caecimuris</name>
    <dbReference type="NCBI Taxonomy" id="1796613"/>
    <lineage>
        <taxon>Bacteria</taxon>
        <taxon>Pseudomonadati</taxon>
        <taxon>Bacteroidota</taxon>
        <taxon>Bacteroidia</taxon>
        <taxon>Bacteroidales</taxon>
        <taxon>Bacteroidaceae</taxon>
        <taxon>Bacteroides</taxon>
    </lineage>
</organism>
<dbReference type="GO" id="GO:0043138">
    <property type="term" value="F:3'-5' DNA helicase activity"/>
    <property type="evidence" value="ECO:0007669"/>
    <property type="project" value="UniProtKB-EC"/>
</dbReference>
<dbReference type="SMART" id="SM00487">
    <property type="entry name" value="DEXDc"/>
    <property type="match status" value="1"/>
</dbReference>
<evidence type="ECO:0000256" key="7">
    <source>
        <dbReference type="ARBA" id="ARBA00034808"/>
    </source>
</evidence>
<evidence type="ECO:0000256" key="1">
    <source>
        <dbReference type="ARBA" id="ARBA00005446"/>
    </source>
</evidence>
<dbReference type="GO" id="GO:0006281">
    <property type="term" value="P:DNA repair"/>
    <property type="evidence" value="ECO:0007669"/>
    <property type="project" value="TreeGrafter"/>
</dbReference>
<keyword evidence="3" id="KW-0067">ATP-binding</keyword>
<dbReference type="PANTHER" id="PTHR13710">
    <property type="entry name" value="DNA HELICASE RECQ FAMILY MEMBER"/>
    <property type="match status" value="1"/>
</dbReference>
<dbReference type="OrthoDB" id="9763310at2"/>
<keyword evidence="2" id="KW-0547">Nucleotide-binding</keyword>
<comment type="similarity">
    <text evidence="1">Belongs to the helicase family. RecQ subfamily.</text>
</comment>
<dbReference type="GO" id="GO:0005524">
    <property type="term" value="F:ATP binding"/>
    <property type="evidence" value="ECO:0007669"/>
    <property type="project" value="UniProtKB-KW"/>
</dbReference>
<dbReference type="GO" id="GO:0009378">
    <property type="term" value="F:four-way junction helicase activity"/>
    <property type="evidence" value="ECO:0007669"/>
    <property type="project" value="TreeGrafter"/>
</dbReference>
<evidence type="ECO:0000313" key="10">
    <source>
        <dbReference type="EMBL" id="ANU56922.1"/>
    </source>
</evidence>
<feature type="domain" description="Helicase C-terminal" evidence="9">
    <location>
        <begin position="526"/>
        <end position="674"/>
    </location>
</feature>
<evidence type="ECO:0000256" key="4">
    <source>
        <dbReference type="ARBA" id="ARBA00023125"/>
    </source>
</evidence>
<dbReference type="GO" id="GO:0043590">
    <property type="term" value="C:bacterial nucleoid"/>
    <property type="evidence" value="ECO:0007669"/>
    <property type="project" value="TreeGrafter"/>
</dbReference>
<gene>
    <name evidence="10" type="ORF">A4V03_04480</name>
</gene>
<proteinExistence type="inferred from homology"/>
<dbReference type="EC" id="5.6.2.4" evidence="7"/>
<keyword evidence="11" id="KW-1185">Reference proteome</keyword>
<evidence type="ECO:0000259" key="9">
    <source>
        <dbReference type="PROSITE" id="PS51194"/>
    </source>
</evidence>
<dbReference type="GO" id="GO:0006310">
    <property type="term" value="P:DNA recombination"/>
    <property type="evidence" value="ECO:0007669"/>
    <property type="project" value="TreeGrafter"/>
</dbReference>
<evidence type="ECO:0000313" key="11">
    <source>
        <dbReference type="Proteomes" id="UP000092631"/>
    </source>
</evidence>
<dbReference type="CDD" id="cd17920">
    <property type="entry name" value="DEXHc_RecQ"/>
    <property type="match status" value="1"/>
</dbReference>
<dbReference type="InterPro" id="IPR027417">
    <property type="entry name" value="P-loop_NTPase"/>
</dbReference>
<dbReference type="InterPro" id="IPR014001">
    <property type="entry name" value="Helicase_ATP-bd"/>
</dbReference>
<evidence type="ECO:0000259" key="8">
    <source>
        <dbReference type="PROSITE" id="PS51192"/>
    </source>
</evidence>
<dbReference type="InterPro" id="IPR001650">
    <property type="entry name" value="Helicase_C-like"/>
</dbReference>
<accession>A0A1C7GZA7</accession>
<keyword evidence="5" id="KW-0413">Isomerase</keyword>
<name>A0A1C7GZA7_9BACE</name>
<sequence>MNQNLGDKYTTVLDKIIQKQVEVKENTIFVLTGITPYIGIENYTEYITDLSTFDKDGNDTLFSREWFGTVFSKLMIAQNHQIVSHQQFAYINEYLSEDFFKERVLIVYDNLRSLFPLSKENYIESTNEHANEERPEGLPIYQAEQLKINDNYFYTLKSFGDILEKRPFFALQKELTSANTQENAEVLDVISNPYAVDAFVNQCILDNNFCKQVFVKVSGKNVLNKTTHKTLQELNHLLAKFKGGVHILQEESIQQDYIPQAETVSLLKQYWGPSAEFRNILIYENPEISSNIVPVSQGLIVDTIINEYKKGCDGVLPRDIFITAPTGAGKSLIFQLPAFYAANNGDVTIVVSPLKALMTDQVEILHKDRQYTKVEFLNSDLTLIDRDKIIESCKKGDIDILYLSPELLLSYDIHYFLGERKLGLLIVDEAHLITTWGRDFRVDYWFLGNHINKIRKFNNYMFPLVALTATAVYGGINDMVFDSINSLNMHDPHKFIGNVRRKNIEFVIDTHDDYTSGKYDQNKETETIEFVKGIQELGMKGIVYAPYTRHINKLKDKADEIDTNMVVAYHGGMLRDQQQFSYQAFKSNQCKIMISTKAFGMGVDIPDIQVVYHHAPSGLLPDYIQEIGRAARKENIQGYAALTFSKSDLRYSKQLFGISSLKTFQLQEVLRKIIRYFNSNGKKRNMLVAANDFAYIFDTTEEVDQKVATALMMIEKDYLIKTRFNVLIARPKKLFTKVYARTNDVGIERLKKLFGNCFTEINKSKYSYHIIELNLDSIWSKHFSDKSFPQLKSEFYKQRFLWEHNIELVPQIKVSINIEQPYRTVLSELSSILKAVSETFAEFRYRNQFFTQNEYVEKLKCNLSPKYNAEKIASFILGTYSGYMASASALEGDSFLQQRHQGTAMQYQVFSTNYGAKTTQLISIFSKLYENHDKQSVNRFLSINDIPLKNHIRLGSLLEIMNLGTFETTGGDDPKLFLRLNDPRRIEKDSNRQTYKNYILESVKNRHKVSCQLFEHFFINYFSNEKRWDMIEDFFLGMSNDEIFEKYPGNMVNHVNIIDYLKRNAEVAESNTTEILSGSNIHSDLFKPKEEQHYFSDNMLTIGSLTMPIKKWLVEDPVSLHRTIVEYNIWIEKEDFKILTNKLRLQHFNYYRDYMRLKLLIEFPGYQGLVTASVPYKDCPVKFYKWWKQNQDKIKLSKKETIELFLAVDAENPKALLKAHRTIIGK</sequence>
<dbReference type="SUPFAM" id="SSF52540">
    <property type="entry name" value="P-loop containing nucleoside triphosphate hydrolases"/>
    <property type="match status" value="1"/>
</dbReference>
<dbReference type="RefSeq" id="WP_065538113.1">
    <property type="nucleotide sequence ID" value="NZ_CAPDLJ010000019.1"/>
</dbReference>
<dbReference type="PANTHER" id="PTHR13710:SF105">
    <property type="entry name" value="ATP-DEPENDENT DNA HELICASE Q1"/>
    <property type="match status" value="1"/>
</dbReference>
<comment type="catalytic activity">
    <reaction evidence="6">
        <text>Couples ATP hydrolysis with the unwinding of duplex DNA by translocating in the 3'-5' direction.</text>
        <dbReference type="EC" id="5.6.2.4"/>
    </reaction>
</comment>